<dbReference type="PANTHER" id="PTHR46623">
    <property type="entry name" value="CARBOXYMETHYLENEBUTENOLIDASE-RELATED"/>
    <property type="match status" value="1"/>
</dbReference>
<dbReference type="InterPro" id="IPR002925">
    <property type="entry name" value="Dienelactn_hydro"/>
</dbReference>
<dbReference type="Proteomes" id="UP001065613">
    <property type="component" value="Chromosome"/>
</dbReference>
<dbReference type="KEGG" id="wna:KA717_07310"/>
<dbReference type="InterPro" id="IPR051049">
    <property type="entry name" value="Dienelactone_hydrolase-like"/>
</dbReference>
<keyword evidence="2" id="KW-0378">Hydrolase</keyword>
<dbReference type="Pfam" id="PF01738">
    <property type="entry name" value="DLH"/>
    <property type="match status" value="1"/>
</dbReference>
<dbReference type="GO" id="GO:0016787">
    <property type="term" value="F:hydrolase activity"/>
    <property type="evidence" value="ECO:0007669"/>
    <property type="project" value="UniProtKB-KW"/>
</dbReference>
<dbReference type="AlphaFoldDB" id="A0A977PWY6"/>
<dbReference type="Gene3D" id="3.40.50.1820">
    <property type="entry name" value="alpha/beta hydrolase"/>
    <property type="match status" value="1"/>
</dbReference>
<dbReference type="SUPFAM" id="SSF53474">
    <property type="entry name" value="alpha/beta-Hydrolases"/>
    <property type="match status" value="1"/>
</dbReference>
<organism evidence="2">
    <name type="scientific">Woronichinia naegeliana WA131</name>
    <dbReference type="NCBI Taxonomy" id="2824559"/>
    <lineage>
        <taxon>Bacteria</taxon>
        <taxon>Bacillati</taxon>
        <taxon>Cyanobacteriota</taxon>
        <taxon>Cyanophyceae</taxon>
        <taxon>Synechococcales</taxon>
        <taxon>Coelosphaeriaceae</taxon>
        <taxon>Woronichinia</taxon>
    </lineage>
</organism>
<accession>A0A977PWY6</accession>
<feature type="domain" description="Dienelactone hydrolase" evidence="1">
    <location>
        <begin position="18"/>
        <end position="243"/>
    </location>
</feature>
<protein>
    <submittedName>
        <fullName evidence="2">Dienelactone hydrolase family protein</fullName>
    </submittedName>
</protein>
<evidence type="ECO:0000313" key="2">
    <source>
        <dbReference type="EMBL" id="UXE62561.1"/>
    </source>
</evidence>
<name>A0A977PWY6_9CYAN</name>
<evidence type="ECO:0000259" key="1">
    <source>
        <dbReference type="Pfam" id="PF01738"/>
    </source>
</evidence>
<dbReference type="PANTHER" id="PTHR46623:SF6">
    <property type="entry name" value="ALPHA_BETA-HYDROLASES SUPERFAMILY PROTEIN"/>
    <property type="match status" value="1"/>
</dbReference>
<gene>
    <name evidence="2" type="ORF">KA717_07310</name>
</gene>
<proteinExistence type="predicted"/>
<dbReference type="InterPro" id="IPR029058">
    <property type="entry name" value="AB_hydrolase_fold"/>
</dbReference>
<sequence length="245" mass="26642">MLEITTQSIAIANGDLAIAAHLAIPVEPGTYPAIIVIQEIFGVNAHIRDVTERIAKQGYVAIAPAIYQRQAPGFETGYTMAGIEEGKRYKTETKTEELLSDLQATIDYLYRLPQVKPMGVGTIGFCFGGLVVYLGATLPEVKATSSFYGAGIVTGRPGSSQPALDCTSDIKGTLYAFFGEEDPSIPLSEVDQIEEALTNHQIPHHVFRYAGADHGFFCDQRTSYDPTSAQDAWEKVLELYKTTLG</sequence>
<reference evidence="2" key="1">
    <citation type="submission" date="2021-04" db="EMBL/GenBank/DDBJ databases">
        <title>Genome sequence of Woronichinia naegeliana from Washington state freshwater lake bloom.</title>
        <authorList>
            <person name="Dreher T.W."/>
        </authorList>
    </citation>
    <scope>NUCLEOTIDE SEQUENCE</scope>
    <source>
        <strain evidence="2">WA131</strain>
    </source>
</reference>
<dbReference type="EMBL" id="CP073041">
    <property type="protein sequence ID" value="UXE62561.1"/>
    <property type="molecule type" value="Genomic_DNA"/>
</dbReference>